<evidence type="ECO:0000256" key="1">
    <source>
        <dbReference type="ARBA" id="ARBA00023277"/>
    </source>
</evidence>
<evidence type="ECO:0000313" key="6">
    <source>
        <dbReference type="Proteomes" id="UP000004810"/>
    </source>
</evidence>
<evidence type="ECO:0000256" key="2">
    <source>
        <dbReference type="RuleBase" id="RU364123"/>
    </source>
</evidence>
<gene>
    <name evidence="5" type="ORF">WUBG_10040</name>
</gene>
<keyword evidence="1 2" id="KW-0119">Carbohydrate metabolism</keyword>
<keyword evidence="2" id="KW-0636">Prenylation</keyword>
<sequence length="418" mass="47252">MSGEYFSHMLDLLISLKNGCISGVRVRVGRLHQLLNSGCMEHVDFATDSDSNYDDFEEFGDTDSQVISRVSIRDIHEDDTQSTERDYNCKPDEELFDLVRKHNIDTLRRVAFAIVVLSQRYGMGCVVDGESLEVRLERVYRQACARRRWWIVRYCAARLRKVTNSLAPGITSMLVRGKQITVGVSGCREMTITAPTTPDEIAEALFDSYPENEPQASVLQQELIIACSDLIAQKPYAFDGVLTIRLAWLSDAMSLMLNYMRNAGNVKKGSVIGMLNMSISSAQASFYAKLGENLSVYDLSPILVKDVVAALLTRKYWHLLTPLQSRRLNGSLNRVPPNFYDNVWKILERTQGGIVIAGQHLPQQPTLSDMTPFELTFSYKIESMMSAIEHPEYRQILVELLCIVAVILERNSELIFSD</sequence>
<feature type="domain" description="GH15-like" evidence="3">
    <location>
        <begin position="134"/>
        <end position="248"/>
    </location>
</feature>
<dbReference type="InterPro" id="IPR011613">
    <property type="entry name" value="GH15-like"/>
</dbReference>
<dbReference type="EMBL" id="ADBV01005895">
    <property type="protein sequence ID" value="EJW79051.1"/>
    <property type="molecule type" value="Genomic_DNA"/>
</dbReference>
<dbReference type="Proteomes" id="UP000004810">
    <property type="component" value="Unassembled WGS sequence"/>
</dbReference>
<protein>
    <recommendedName>
        <fullName evidence="2">Phosphorylase b kinase regulatory subunit</fullName>
    </recommendedName>
</protein>
<dbReference type="GO" id="GO:0005516">
    <property type="term" value="F:calmodulin binding"/>
    <property type="evidence" value="ECO:0007669"/>
    <property type="project" value="UniProtKB-KW"/>
</dbReference>
<dbReference type="Pfam" id="PF19292">
    <property type="entry name" value="KPBB_C"/>
    <property type="match status" value="1"/>
</dbReference>
<keyword evidence="2" id="KW-0321">Glycogen metabolism</keyword>
<dbReference type="AlphaFoldDB" id="J9E9Q5"/>
<dbReference type="Pfam" id="PF00723">
    <property type="entry name" value="Glyco_hydro_15"/>
    <property type="match status" value="1"/>
</dbReference>
<evidence type="ECO:0000259" key="3">
    <source>
        <dbReference type="Pfam" id="PF00723"/>
    </source>
</evidence>
<dbReference type="GO" id="GO:0005977">
    <property type="term" value="P:glycogen metabolic process"/>
    <property type="evidence" value="ECO:0007669"/>
    <property type="project" value="UniProtKB-UniPathway"/>
</dbReference>
<keyword evidence="2" id="KW-1003">Cell membrane</keyword>
<comment type="subcellular location">
    <subcellularLocation>
        <location evidence="2">Cell membrane</location>
        <topology evidence="2">Lipid-anchor</topology>
        <orientation evidence="2">Cytoplasmic side</orientation>
    </subcellularLocation>
</comment>
<comment type="similarity">
    <text evidence="2">Belongs to the phosphorylase b kinase regulatory chain family.</text>
</comment>
<organism evidence="5 6">
    <name type="scientific">Wuchereria bancrofti</name>
    <dbReference type="NCBI Taxonomy" id="6293"/>
    <lineage>
        <taxon>Eukaryota</taxon>
        <taxon>Metazoa</taxon>
        <taxon>Ecdysozoa</taxon>
        <taxon>Nematoda</taxon>
        <taxon>Chromadorea</taxon>
        <taxon>Rhabditida</taxon>
        <taxon>Spirurina</taxon>
        <taxon>Spiruromorpha</taxon>
        <taxon>Filarioidea</taxon>
        <taxon>Onchocercidae</taxon>
        <taxon>Wuchereria</taxon>
    </lineage>
</organism>
<dbReference type="InterPro" id="IPR008734">
    <property type="entry name" value="PHK_A/B_su"/>
</dbReference>
<dbReference type="PANTHER" id="PTHR10749">
    <property type="entry name" value="PHOSPHORYLASE B KINASE REGULATORY SUBUNIT"/>
    <property type="match status" value="1"/>
</dbReference>
<comment type="pathway">
    <text evidence="2">Glycan biosynthesis; glycogen metabolism.</text>
</comment>
<name>J9E9Q5_WUCBA</name>
<keyword evidence="2" id="KW-0449">Lipoprotein</keyword>
<dbReference type="PANTHER" id="PTHR10749:SF8">
    <property type="entry name" value="PHOSPHORYLASE B KINASE REGULATORY SUBUNIT BETA"/>
    <property type="match status" value="1"/>
</dbReference>
<evidence type="ECO:0000313" key="5">
    <source>
        <dbReference type="EMBL" id="EJW79051.1"/>
    </source>
</evidence>
<evidence type="ECO:0000259" key="4">
    <source>
        <dbReference type="Pfam" id="PF19292"/>
    </source>
</evidence>
<feature type="non-terminal residue" evidence="5">
    <location>
        <position position="418"/>
    </location>
</feature>
<dbReference type="GO" id="GO:0005964">
    <property type="term" value="C:phosphorylase kinase complex"/>
    <property type="evidence" value="ECO:0007669"/>
    <property type="project" value="TreeGrafter"/>
</dbReference>
<dbReference type="InterPro" id="IPR045583">
    <property type="entry name" value="KPBA/B_C"/>
</dbReference>
<accession>J9E9Q5</accession>
<comment type="caution">
    <text evidence="5">The sequence shown here is derived from an EMBL/GenBank/DDBJ whole genome shotgun (WGS) entry which is preliminary data.</text>
</comment>
<dbReference type="GO" id="GO:0005886">
    <property type="term" value="C:plasma membrane"/>
    <property type="evidence" value="ECO:0007669"/>
    <property type="project" value="UniProtKB-SubCell"/>
</dbReference>
<comment type="function">
    <text evidence="2">Phosphorylase b kinase catalyzes the phosphorylation of serine in certain substrates, including troponin I.</text>
</comment>
<proteinExistence type="inferred from homology"/>
<keyword evidence="2" id="KW-0112">Calmodulin-binding</keyword>
<reference evidence="6" key="1">
    <citation type="submission" date="2012-08" db="EMBL/GenBank/DDBJ databases">
        <title>The Genome Sequence of Wuchereria bancrofti.</title>
        <authorList>
            <person name="Nutman T.B."/>
            <person name="Fink D.L."/>
            <person name="Russ C."/>
            <person name="Young S."/>
            <person name="Zeng Q."/>
            <person name="Koehrsen M."/>
            <person name="Alvarado L."/>
            <person name="Berlin A."/>
            <person name="Chapman S.B."/>
            <person name="Chen Z."/>
            <person name="Freedman E."/>
            <person name="Gellesch M."/>
            <person name="Goldberg J."/>
            <person name="Griggs A."/>
            <person name="Gujja S."/>
            <person name="Heilman E.R."/>
            <person name="Heiman D."/>
            <person name="Hepburn T."/>
            <person name="Howarth C."/>
            <person name="Jen D."/>
            <person name="Larson L."/>
            <person name="Lewis B."/>
            <person name="Mehta T."/>
            <person name="Park D."/>
            <person name="Pearson M."/>
            <person name="Roberts A."/>
            <person name="Saif S."/>
            <person name="Shea T."/>
            <person name="Shenoy N."/>
            <person name="Sisk P."/>
            <person name="Stolte C."/>
            <person name="Sykes S."/>
            <person name="Walk T."/>
            <person name="White J."/>
            <person name="Yandava C."/>
            <person name="Haas B."/>
            <person name="Henn M.R."/>
            <person name="Nusbaum C."/>
            <person name="Birren B."/>
        </authorList>
    </citation>
    <scope>NUCLEOTIDE SEQUENCE [LARGE SCALE GENOMIC DNA]</scope>
    <source>
        <strain evidence="6">NA</strain>
    </source>
</reference>
<feature type="domain" description="Phosphorylase b kinase regulatory subunit alpha/beta C-terminal" evidence="4">
    <location>
        <begin position="323"/>
        <end position="418"/>
    </location>
</feature>
<keyword evidence="2" id="KW-0472">Membrane</keyword>
<dbReference type="UniPathway" id="UPA00163"/>